<dbReference type="Pfam" id="PF00353">
    <property type="entry name" value="HemolysinCabind"/>
    <property type="match status" value="4"/>
</dbReference>
<organism evidence="4 5">
    <name type="scientific">Limnoraphis robusta CCNP1315</name>
    <dbReference type="NCBI Taxonomy" id="3110306"/>
    <lineage>
        <taxon>Bacteria</taxon>
        <taxon>Bacillati</taxon>
        <taxon>Cyanobacteriota</taxon>
        <taxon>Cyanophyceae</taxon>
        <taxon>Oscillatoriophycideae</taxon>
        <taxon>Oscillatoriales</taxon>
        <taxon>Sirenicapillariaceae</taxon>
        <taxon>Limnoraphis</taxon>
    </lineage>
</organism>
<evidence type="ECO:0000256" key="1">
    <source>
        <dbReference type="ARBA" id="ARBA00004613"/>
    </source>
</evidence>
<dbReference type="PANTHER" id="PTHR38340">
    <property type="entry name" value="S-LAYER PROTEIN"/>
    <property type="match status" value="1"/>
</dbReference>
<reference evidence="4 5" key="1">
    <citation type="submission" date="2023-12" db="EMBL/GenBank/DDBJ databases">
        <title>Baltic Sea Cyanobacteria.</title>
        <authorList>
            <person name="Delbaje E."/>
            <person name="Fewer D.P."/>
            <person name="Shishido T.K."/>
        </authorList>
    </citation>
    <scope>NUCLEOTIDE SEQUENCE [LARGE SCALE GENOMIC DNA]</scope>
    <source>
        <strain evidence="4 5">CCNP 1315</strain>
    </source>
</reference>
<dbReference type="Pfam" id="PF17963">
    <property type="entry name" value="Big_9"/>
    <property type="match status" value="3"/>
</dbReference>
<dbReference type="InterPro" id="IPR050557">
    <property type="entry name" value="RTX_toxin/Mannuronan_C5-epim"/>
</dbReference>
<sequence length="963" mass="102292">MIEINGTAGNDNLPGTGEADVIFGLEGNDLISGSSGDDSLFGFEGNDTLYGNEGNDTLFGNQNSDLLIGWGGEDWLFGGKEGDIIEDGTGEDEVFGNLGDDLLRGGADNDQKYGGQANDTVIGGTGNDQVFGDRGNDILWGVDVDAINPGINEIDTLTGGSEQDIFVLGDQSRLYYIGSGNNDFALITDFNVIEDKINIGNNQVIYAETVLNELGLGVAISSQNGDLIAFVQNANVSQFIESSNVVEPPQTEEAIPRQIEEPQFPEVIVPTPTPTPVVITPTPTPTPDPITPTPTPTPVVITPTPTPTPDPIITPTPTPDPIITPTPTPTPVVITPTPTPVVITPTPTPTPTPVVITPTPTPTPEPVFTPTPTPTPVVITPTPTPEPEPQPNIPPVADNDNYSTDFQSPITVDAVSGVLNGDSDGNGDDVTAILVNPPANGSLNYFNADGSFSYTPNMGFSGVDSFIYVANDGKDNSNVATVTIAVGEAPPSPPTPTPTPNTPPVADNDDYSTGFQSPITVNASAGVLNGDSDTDGDAVNAILVNPPNNGSLNLNPDGSFSYIPNMGFSGVDSFIYVANDGKDDSNVATVTIDVGEPPNTPPVADNDDYSTGFQSPLTVDASVGVLNGDTDSDGNSLTAILVNSPANGSVNLNENGSFSYTPNSGFSGVDSFTYTANDRKSDSNIATVTIDVEYIINLNGYSQRDSDDTQINSTFLLTNEGSDGEIIVDQTLDENGNDSDTSLGFFPEAIQDFITYDGMRLPGTGSAGYQIDFEGETELFEEGSNITLSFDEEGQPIFTGLDISGRDIKTEFTPVVDLRVRLIEPDALIAELELIDEEKNPIVELDDSFQEEIIVYELINNEDNTILEKLFLFTNKFQTLEEVIFTDDSLDQSDKVNLAINSLDSIIDEDLLSLTENKNRVTFSLLYNNDAITVLNEKLVNQIENEINLQDNTGDVINLEFEG</sequence>
<dbReference type="RefSeq" id="WP_323274702.1">
    <property type="nucleotide sequence ID" value="NZ_JAYGHT010000136.1"/>
</dbReference>
<dbReference type="InterPro" id="IPR001343">
    <property type="entry name" value="Hemolysn_Ca-bd"/>
</dbReference>
<feature type="region of interest" description="Disordered" evidence="3">
    <location>
        <begin position="317"/>
        <end position="336"/>
    </location>
</feature>
<evidence type="ECO:0000256" key="3">
    <source>
        <dbReference type="SAM" id="MobiDB-lite"/>
    </source>
</evidence>
<protein>
    <submittedName>
        <fullName evidence="4">Ig-like domain-containing protein</fullName>
    </submittedName>
</protein>
<evidence type="ECO:0000256" key="2">
    <source>
        <dbReference type="ARBA" id="ARBA00022525"/>
    </source>
</evidence>
<comment type="caution">
    <text evidence="4">The sequence shown here is derived from an EMBL/GenBank/DDBJ whole genome shotgun (WGS) entry which is preliminary data.</text>
</comment>
<dbReference type="PRINTS" id="PR00313">
    <property type="entry name" value="CABNDNGRPT"/>
</dbReference>
<dbReference type="PRINTS" id="PR01217">
    <property type="entry name" value="PRICHEXTENSN"/>
</dbReference>
<dbReference type="Gene3D" id="2.150.10.10">
    <property type="entry name" value="Serralysin-like metalloprotease, C-terminal"/>
    <property type="match status" value="2"/>
</dbReference>
<feature type="compositionally biased region" description="Pro residues" evidence="3">
    <location>
        <begin position="317"/>
        <end position="330"/>
    </location>
</feature>
<gene>
    <name evidence="4" type="ORF">VB854_22275</name>
</gene>
<keyword evidence="5" id="KW-1185">Reference proteome</keyword>
<dbReference type="Proteomes" id="UP001301728">
    <property type="component" value="Unassembled WGS sequence"/>
</dbReference>
<dbReference type="SUPFAM" id="SSF51120">
    <property type="entry name" value="beta-Roll"/>
    <property type="match status" value="1"/>
</dbReference>
<evidence type="ECO:0000313" key="4">
    <source>
        <dbReference type="EMBL" id="MEA5521669.1"/>
    </source>
</evidence>
<proteinExistence type="predicted"/>
<keyword evidence="2" id="KW-0964">Secreted</keyword>
<dbReference type="NCBIfam" id="NF012211">
    <property type="entry name" value="tand_rpt_95"/>
    <property type="match status" value="3"/>
</dbReference>
<dbReference type="InterPro" id="IPR011049">
    <property type="entry name" value="Serralysin-like_metalloprot_C"/>
</dbReference>
<accession>A0ABU5U3D5</accession>
<evidence type="ECO:0000313" key="5">
    <source>
        <dbReference type="Proteomes" id="UP001301728"/>
    </source>
</evidence>
<dbReference type="Gene3D" id="2.60.40.3440">
    <property type="match status" value="3"/>
</dbReference>
<dbReference type="EMBL" id="JAYGHT010000136">
    <property type="protein sequence ID" value="MEA5521669.1"/>
    <property type="molecule type" value="Genomic_DNA"/>
</dbReference>
<dbReference type="PANTHER" id="PTHR38340:SF1">
    <property type="entry name" value="S-LAYER PROTEIN"/>
    <property type="match status" value="1"/>
</dbReference>
<comment type="subcellular location">
    <subcellularLocation>
        <location evidence="1">Secreted</location>
    </subcellularLocation>
</comment>
<name>A0ABU5U3D5_9CYAN</name>